<sequence>MVVWHKSVYPTGLAWPSTRACVAIFKAHGLSTRACVLACDPSQRVTRG</sequence>
<keyword evidence="2" id="KW-1185">Reference proteome</keyword>
<accession>A0A0B0P2X9</accession>
<dbReference type="Proteomes" id="UP000032142">
    <property type="component" value="Unassembled WGS sequence"/>
</dbReference>
<organism evidence="1 2">
    <name type="scientific">Gossypium arboreum</name>
    <name type="common">Tree cotton</name>
    <name type="synonym">Gossypium nanking</name>
    <dbReference type="NCBI Taxonomy" id="29729"/>
    <lineage>
        <taxon>Eukaryota</taxon>
        <taxon>Viridiplantae</taxon>
        <taxon>Streptophyta</taxon>
        <taxon>Embryophyta</taxon>
        <taxon>Tracheophyta</taxon>
        <taxon>Spermatophyta</taxon>
        <taxon>Magnoliopsida</taxon>
        <taxon>eudicotyledons</taxon>
        <taxon>Gunneridae</taxon>
        <taxon>Pentapetalae</taxon>
        <taxon>rosids</taxon>
        <taxon>malvids</taxon>
        <taxon>Malvales</taxon>
        <taxon>Malvaceae</taxon>
        <taxon>Malvoideae</taxon>
        <taxon>Gossypium</taxon>
    </lineage>
</organism>
<evidence type="ECO:0000313" key="1">
    <source>
        <dbReference type="EMBL" id="KHG19390.1"/>
    </source>
</evidence>
<gene>
    <name evidence="1" type="ORF">F383_23909</name>
</gene>
<protein>
    <submittedName>
        <fullName evidence="1">Uncharacterized protein</fullName>
    </submittedName>
</protein>
<evidence type="ECO:0000313" key="2">
    <source>
        <dbReference type="Proteomes" id="UP000032142"/>
    </source>
</evidence>
<dbReference type="AlphaFoldDB" id="A0A0B0P2X9"/>
<proteinExistence type="predicted"/>
<reference evidence="2" key="1">
    <citation type="submission" date="2014-09" db="EMBL/GenBank/DDBJ databases">
        <authorList>
            <person name="Mudge J."/>
            <person name="Ramaraj T."/>
            <person name="Lindquist I.E."/>
            <person name="Bharti A.K."/>
            <person name="Sundararajan A."/>
            <person name="Cameron C.T."/>
            <person name="Woodward J.E."/>
            <person name="May G.D."/>
            <person name="Brubaker C."/>
            <person name="Broadhvest J."/>
            <person name="Wilkins T.A."/>
        </authorList>
    </citation>
    <scope>NUCLEOTIDE SEQUENCE</scope>
    <source>
        <strain evidence="2">cv. AKA8401</strain>
    </source>
</reference>
<dbReference type="EMBL" id="KN412941">
    <property type="protein sequence ID" value="KHG19390.1"/>
    <property type="molecule type" value="Genomic_DNA"/>
</dbReference>
<name>A0A0B0P2X9_GOSAR</name>